<dbReference type="EMBL" id="VUMV01000002">
    <property type="protein sequence ID" value="MST81369.1"/>
    <property type="molecule type" value="Genomic_DNA"/>
</dbReference>
<comment type="caution">
    <text evidence="1">The sequence shown here is derived from an EMBL/GenBank/DDBJ whole genome shotgun (WGS) entry which is preliminary data.</text>
</comment>
<dbReference type="Proteomes" id="UP000466864">
    <property type="component" value="Unassembled WGS sequence"/>
</dbReference>
<evidence type="ECO:0000313" key="1">
    <source>
        <dbReference type="EMBL" id="MST81369.1"/>
    </source>
</evidence>
<dbReference type="RefSeq" id="WP_154457181.1">
    <property type="nucleotide sequence ID" value="NZ_VUMV01000002.1"/>
</dbReference>
<gene>
    <name evidence="1" type="ORF">FYJ60_03430</name>
</gene>
<sequence>MMPGDPVMLLSYVNTKLRDQYSSLQEFCRCEQIGEEELKTKLKMIDYYYDAARNQFV</sequence>
<proteinExistence type="predicted"/>
<dbReference type="InterPro" id="IPR025346">
    <property type="entry name" value="DUF4250"/>
</dbReference>
<accession>A0A7X2TMM3</accession>
<protein>
    <submittedName>
        <fullName evidence="1">DUF4250 domain-containing protein</fullName>
    </submittedName>
</protein>
<dbReference type="AlphaFoldDB" id="A0A7X2TMM3"/>
<evidence type="ECO:0000313" key="2">
    <source>
        <dbReference type="Proteomes" id="UP000466864"/>
    </source>
</evidence>
<keyword evidence="2" id="KW-1185">Reference proteome</keyword>
<organism evidence="1 2">
    <name type="scientific">Bilifractor porci</name>
    <dbReference type="NCBI Taxonomy" id="2606636"/>
    <lineage>
        <taxon>Bacteria</taxon>
        <taxon>Bacillati</taxon>
        <taxon>Bacillota</taxon>
        <taxon>Clostridia</taxon>
        <taxon>Lachnospirales</taxon>
        <taxon>Lachnospiraceae</taxon>
        <taxon>Bilifractor</taxon>
    </lineage>
</organism>
<name>A0A7X2TMM3_9FIRM</name>
<dbReference type="Pfam" id="PF14056">
    <property type="entry name" value="DUF4250"/>
    <property type="match status" value="1"/>
</dbReference>
<reference evidence="1 2" key="1">
    <citation type="submission" date="2019-08" db="EMBL/GenBank/DDBJ databases">
        <title>In-depth cultivation of the pig gut microbiome towards novel bacterial diversity and tailored functional studies.</title>
        <authorList>
            <person name="Wylensek D."/>
            <person name="Hitch T.C.A."/>
            <person name="Clavel T."/>
        </authorList>
    </citation>
    <scope>NUCLEOTIDE SEQUENCE [LARGE SCALE GENOMIC DNA]</scope>
    <source>
        <strain evidence="1 2">Oil+RF-744-WCA-WT-13</strain>
    </source>
</reference>